<dbReference type="AlphaFoldDB" id="A0A0D2VKN2"/>
<name>A0A0D2VKN2_GOSRA</name>
<evidence type="ECO:0000313" key="3">
    <source>
        <dbReference type="Proteomes" id="UP000032304"/>
    </source>
</evidence>
<gene>
    <name evidence="2" type="ORF">B456_013G267900</name>
</gene>
<feature type="compositionally biased region" description="Pro residues" evidence="1">
    <location>
        <begin position="13"/>
        <end position="23"/>
    </location>
</feature>
<evidence type="ECO:0000256" key="1">
    <source>
        <dbReference type="SAM" id="MobiDB-lite"/>
    </source>
</evidence>
<dbReference type="Gramene" id="KJB83854">
    <property type="protein sequence ID" value="KJB83854"/>
    <property type="gene ID" value="B456_013G267900"/>
</dbReference>
<dbReference type="STRING" id="29730.A0A0D2VKN2"/>
<dbReference type="EMBL" id="CM001752">
    <property type="protein sequence ID" value="KJB83854.1"/>
    <property type="molecule type" value="Genomic_DNA"/>
</dbReference>
<sequence>MYAQVAILYQPQQPPPLALPSTPPAKTTSSSHPPHKCPMAETFYRSPAPGELPFAKVNACSLLAIWSEFFIQLYIKKFKYSFQSIFFI</sequence>
<reference evidence="2 3" key="1">
    <citation type="journal article" date="2012" name="Nature">
        <title>Repeated polyploidization of Gossypium genomes and the evolution of spinnable cotton fibres.</title>
        <authorList>
            <person name="Paterson A.H."/>
            <person name="Wendel J.F."/>
            <person name="Gundlach H."/>
            <person name="Guo H."/>
            <person name="Jenkins J."/>
            <person name="Jin D."/>
            <person name="Llewellyn D."/>
            <person name="Showmaker K.C."/>
            <person name="Shu S."/>
            <person name="Udall J."/>
            <person name="Yoo M.J."/>
            <person name="Byers R."/>
            <person name="Chen W."/>
            <person name="Doron-Faigenboim A."/>
            <person name="Duke M.V."/>
            <person name="Gong L."/>
            <person name="Grimwood J."/>
            <person name="Grover C."/>
            <person name="Grupp K."/>
            <person name="Hu G."/>
            <person name="Lee T.H."/>
            <person name="Li J."/>
            <person name="Lin L."/>
            <person name="Liu T."/>
            <person name="Marler B.S."/>
            <person name="Page J.T."/>
            <person name="Roberts A.W."/>
            <person name="Romanel E."/>
            <person name="Sanders W.S."/>
            <person name="Szadkowski E."/>
            <person name="Tan X."/>
            <person name="Tang H."/>
            <person name="Xu C."/>
            <person name="Wang J."/>
            <person name="Wang Z."/>
            <person name="Zhang D."/>
            <person name="Zhang L."/>
            <person name="Ashrafi H."/>
            <person name="Bedon F."/>
            <person name="Bowers J.E."/>
            <person name="Brubaker C.L."/>
            <person name="Chee P.W."/>
            <person name="Das S."/>
            <person name="Gingle A.R."/>
            <person name="Haigler C.H."/>
            <person name="Harker D."/>
            <person name="Hoffmann L.V."/>
            <person name="Hovav R."/>
            <person name="Jones D.C."/>
            <person name="Lemke C."/>
            <person name="Mansoor S."/>
            <person name="ur Rahman M."/>
            <person name="Rainville L.N."/>
            <person name="Rambani A."/>
            <person name="Reddy U.K."/>
            <person name="Rong J.K."/>
            <person name="Saranga Y."/>
            <person name="Scheffler B.E."/>
            <person name="Scheffler J.A."/>
            <person name="Stelly D.M."/>
            <person name="Triplett B.A."/>
            <person name="Van Deynze A."/>
            <person name="Vaslin M.F."/>
            <person name="Waghmare V.N."/>
            <person name="Walford S.A."/>
            <person name="Wright R.J."/>
            <person name="Zaki E.A."/>
            <person name="Zhang T."/>
            <person name="Dennis E.S."/>
            <person name="Mayer K.F."/>
            <person name="Peterson D.G."/>
            <person name="Rokhsar D.S."/>
            <person name="Wang X."/>
            <person name="Schmutz J."/>
        </authorList>
    </citation>
    <scope>NUCLEOTIDE SEQUENCE [LARGE SCALE GENOMIC DNA]</scope>
</reference>
<feature type="region of interest" description="Disordered" evidence="1">
    <location>
        <begin position="13"/>
        <end position="34"/>
    </location>
</feature>
<organism evidence="2 3">
    <name type="scientific">Gossypium raimondii</name>
    <name type="common">Peruvian cotton</name>
    <name type="synonym">Gossypium klotzschianum subsp. raimondii</name>
    <dbReference type="NCBI Taxonomy" id="29730"/>
    <lineage>
        <taxon>Eukaryota</taxon>
        <taxon>Viridiplantae</taxon>
        <taxon>Streptophyta</taxon>
        <taxon>Embryophyta</taxon>
        <taxon>Tracheophyta</taxon>
        <taxon>Spermatophyta</taxon>
        <taxon>Magnoliopsida</taxon>
        <taxon>eudicotyledons</taxon>
        <taxon>Gunneridae</taxon>
        <taxon>Pentapetalae</taxon>
        <taxon>rosids</taxon>
        <taxon>malvids</taxon>
        <taxon>Malvales</taxon>
        <taxon>Malvaceae</taxon>
        <taxon>Malvoideae</taxon>
        <taxon>Gossypium</taxon>
    </lineage>
</organism>
<accession>A0A0D2VKN2</accession>
<protein>
    <submittedName>
        <fullName evidence="2">Uncharacterized protein</fullName>
    </submittedName>
</protein>
<proteinExistence type="predicted"/>
<keyword evidence="3" id="KW-1185">Reference proteome</keyword>
<dbReference type="Proteomes" id="UP000032304">
    <property type="component" value="Chromosome 13"/>
</dbReference>
<evidence type="ECO:0000313" key="2">
    <source>
        <dbReference type="EMBL" id="KJB83854.1"/>
    </source>
</evidence>